<protein>
    <submittedName>
        <fullName evidence="1">Uncharacterized protein</fullName>
    </submittedName>
</protein>
<evidence type="ECO:0000313" key="1">
    <source>
        <dbReference type="EMBL" id="EEF23631.1"/>
    </source>
</evidence>
<feature type="non-terminal residue" evidence="1">
    <location>
        <position position="132"/>
    </location>
</feature>
<name>B9TKI2_RICCO</name>
<evidence type="ECO:0000313" key="2">
    <source>
        <dbReference type="Proteomes" id="UP000008311"/>
    </source>
</evidence>
<organism evidence="1 2">
    <name type="scientific">Ricinus communis</name>
    <name type="common">Castor bean</name>
    <dbReference type="NCBI Taxonomy" id="3988"/>
    <lineage>
        <taxon>Eukaryota</taxon>
        <taxon>Viridiplantae</taxon>
        <taxon>Streptophyta</taxon>
        <taxon>Embryophyta</taxon>
        <taxon>Tracheophyta</taxon>
        <taxon>Spermatophyta</taxon>
        <taxon>Magnoliopsida</taxon>
        <taxon>eudicotyledons</taxon>
        <taxon>Gunneridae</taxon>
        <taxon>Pentapetalae</taxon>
        <taxon>rosids</taxon>
        <taxon>fabids</taxon>
        <taxon>Malpighiales</taxon>
        <taxon>Euphorbiaceae</taxon>
        <taxon>Acalyphoideae</taxon>
        <taxon>Acalypheae</taxon>
        <taxon>Ricinus</taxon>
    </lineage>
</organism>
<keyword evidence="2" id="KW-1185">Reference proteome</keyword>
<proteinExistence type="predicted"/>
<reference evidence="2" key="1">
    <citation type="journal article" date="2010" name="Nat. Biotechnol.">
        <title>Draft genome sequence of the oilseed species Ricinus communis.</title>
        <authorList>
            <person name="Chan A.P."/>
            <person name="Crabtree J."/>
            <person name="Zhao Q."/>
            <person name="Lorenzi H."/>
            <person name="Orvis J."/>
            <person name="Puiu D."/>
            <person name="Melake-Berhan A."/>
            <person name="Jones K.M."/>
            <person name="Redman J."/>
            <person name="Chen G."/>
            <person name="Cahoon E.B."/>
            <person name="Gedil M."/>
            <person name="Stanke M."/>
            <person name="Haas B.J."/>
            <person name="Wortman J.R."/>
            <person name="Fraser-Liggett C.M."/>
            <person name="Ravel J."/>
            <person name="Rabinowicz P.D."/>
        </authorList>
    </citation>
    <scope>NUCLEOTIDE SEQUENCE [LARGE SCALE GENOMIC DNA]</scope>
    <source>
        <strain evidence="2">cv. Hale</strain>
    </source>
</reference>
<dbReference type="AlphaFoldDB" id="B9TKI2"/>
<dbReference type="Proteomes" id="UP000008311">
    <property type="component" value="Unassembled WGS sequence"/>
</dbReference>
<dbReference type="EMBL" id="EQ985343">
    <property type="protein sequence ID" value="EEF23631.1"/>
    <property type="molecule type" value="Genomic_DNA"/>
</dbReference>
<accession>B9TKI2</accession>
<dbReference type="InParanoid" id="B9TKI2"/>
<gene>
    <name evidence="1" type="ORF">RCOM_2126890</name>
</gene>
<sequence length="132" mass="14924">MLPQLAQILQDTLNFTRYAASPFVLNGRPDSIRQWLCTLREQLVAVVEKVDSAMTALGNASGRDDADWSDEERVLSHQWVTRCYPNEPPVVQRALREAWRDGQRMRAAHPDSPPGGGGREFERLALLALRKL</sequence>